<feature type="active site" evidence="8">
    <location>
        <position position="40"/>
    </location>
</feature>
<evidence type="ECO:0000313" key="11">
    <source>
        <dbReference type="EMBL" id="TVU39790.1"/>
    </source>
</evidence>
<dbReference type="Pfam" id="PF00759">
    <property type="entry name" value="Glyco_hydro_9"/>
    <property type="match status" value="1"/>
</dbReference>
<organism evidence="11 12">
    <name type="scientific">Eragrostis curvula</name>
    <name type="common">weeping love grass</name>
    <dbReference type="NCBI Taxonomy" id="38414"/>
    <lineage>
        <taxon>Eukaryota</taxon>
        <taxon>Viridiplantae</taxon>
        <taxon>Streptophyta</taxon>
        <taxon>Embryophyta</taxon>
        <taxon>Tracheophyta</taxon>
        <taxon>Spermatophyta</taxon>
        <taxon>Magnoliopsida</taxon>
        <taxon>Liliopsida</taxon>
        <taxon>Poales</taxon>
        <taxon>Poaceae</taxon>
        <taxon>PACMAD clade</taxon>
        <taxon>Chloridoideae</taxon>
        <taxon>Eragrostideae</taxon>
        <taxon>Eragrostidinae</taxon>
        <taxon>Eragrostis</taxon>
    </lineage>
</organism>
<keyword evidence="3 8" id="KW-0378">Hydrolase</keyword>
<dbReference type="AlphaFoldDB" id="A0A5J9VXH4"/>
<dbReference type="InterPro" id="IPR008928">
    <property type="entry name" value="6-hairpin_glycosidase_sf"/>
</dbReference>
<comment type="similarity">
    <text evidence="2 8 9">Belongs to the glycosyl hydrolase 9 (cellulase E) family.</text>
</comment>
<comment type="catalytic activity">
    <reaction evidence="1 9">
        <text>Endohydrolysis of (1-&gt;4)-beta-D-glucosidic linkages in cellulose, lichenin and cereal beta-D-glucans.</text>
        <dbReference type="EC" id="3.2.1.4"/>
    </reaction>
</comment>
<dbReference type="PROSITE" id="PS00592">
    <property type="entry name" value="GH9_2"/>
    <property type="match status" value="1"/>
</dbReference>
<dbReference type="EC" id="3.2.1.4" evidence="9"/>
<dbReference type="PANTHER" id="PTHR22298">
    <property type="entry name" value="ENDO-1,4-BETA-GLUCANASE"/>
    <property type="match status" value="1"/>
</dbReference>
<evidence type="ECO:0000313" key="12">
    <source>
        <dbReference type="Proteomes" id="UP000324897"/>
    </source>
</evidence>
<keyword evidence="6 8" id="KW-0326">Glycosidase</keyword>
<comment type="caution">
    <text evidence="11">The sequence shown here is derived from an EMBL/GenBank/DDBJ whole genome shotgun (WGS) entry which is preliminary data.</text>
</comment>
<sequence length="96" mass="10227">MTANDLRTFARSRLNYILGDNPKKMSYVVGFGDKYPRRLHHRGASTPDDGIRYVVGFNDSRNTGGQNEPTLAGNAGLVATLVAVTDSARGTGASAV</sequence>
<feature type="non-terminal residue" evidence="11">
    <location>
        <position position="1"/>
    </location>
</feature>
<feature type="domain" description="Glycoside hydrolase family 9" evidence="10">
    <location>
        <begin position="4"/>
        <end position="81"/>
    </location>
</feature>
<evidence type="ECO:0000256" key="1">
    <source>
        <dbReference type="ARBA" id="ARBA00000966"/>
    </source>
</evidence>
<evidence type="ECO:0000256" key="7">
    <source>
        <dbReference type="ARBA" id="ARBA00023326"/>
    </source>
</evidence>
<dbReference type="SUPFAM" id="SSF48208">
    <property type="entry name" value="Six-hairpin glycosidases"/>
    <property type="match status" value="1"/>
</dbReference>
<keyword evidence="5 8" id="KW-0119">Carbohydrate metabolism</keyword>
<protein>
    <recommendedName>
        <fullName evidence="9">Endoglucanase</fullName>
        <ecNumber evidence="9">3.2.1.4</ecNumber>
    </recommendedName>
</protein>
<evidence type="ECO:0000259" key="10">
    <source>
        <dbReference type="Pfam" id="PF00759"/>
    </source>
</evidence>
<dbReference type="OrthoDB" id="10257085at2759"/>
<keyword evidence="12" id="KW-1185">Reference proteome</keyword>
<proteinExistence type="inferred from homology"/>
<keyword evidence="7 8" id="KW-0624">Polysaccharide degradation</keyword>
<dbReference type="Gramene" id="TVU39790">
    <property type="protein sequence ID" value="TVU39790"/>
    <property type="gene ID" value="EJB05_13230"/>
</dbReference>
<dbReference type="InterPro" id="IPR018221">
    <property type="entry name" value="Glyco_hydro_9_His_AS"/>
</dbReference>
<gene>
    <name evidence="11" type="ORF">EJB05_13230</name>
</gene>
<dbReference type="EMBL" id="RWGY01000007">
    <property type="protein sequence ID" value="TVU39790.1"/>
    <property type="molecule type" value="Genomic_DNA"/>
</dbReference>
<accession>A0A5J9VXH4</accession>
<name>A0A5J9VXH4_9POAL</name>
<dbReference type="GO" id="GO:0008810">
    <property type="term" value="F:cellulase activity"/>
    <property type="evidence" value="ECO:0007669"/>
    <property type="project" value="UniProtKB-EC"/>
</dbReference>
<dbReference type="InterPro" id="IPR012341">
    <property type="entry name" value="6hp_glycosidase-like_sf"/>
</dbReference>
<evidence type="ECO:0000256" key="3">
    <source>
        <dbReference type="ARBA" id="ARBA00022801"/>
    </source>
</evidence>
<dbReference type="GO" id="GO:0030245">
    <property type="term" value="P:cellulose catabolic process"/>
    <property type="evidence" value="ECO:0007669"/>
    <property type="project" value="UniProtKB-KW"/>
</dbReference>
<reference evidence="11 12" key="1">
    <citation type="journal article" date="2019" name="Sci. Rep.">
        <title>A high-quality genome of Eragrostis curvula grass provides insights into Poaceae evolution and supports new strategies to enhance forage quality.</title>
        <authorList>
            <person name="Carballo J."/>
            <person name="Santos B.A.C.M."/>
            <person name="Zappacosta D."/>
            <person name="Garbus I."/>
            <person name="Selva J.P."/>
            <person name="Gallo C.A."/>
            <person name="Diaz A."/>
            <person name="Albertini E."/>
            <person name="Caccamo M."/>
            <person name="Echenique V."/>
        </authorList>
    </citation>
    <scope>NUCLEOTIDE SEQUENCE [LARGE SCALE GENOMIC DNA]</scope>
    <source>
        <strain evidence="12">cv. Victoria</strain>
        <tissue evidence="11">Leaf</tissue>
    </source>
</reference>
<evidence type="ECO:0000256" key="5">
    <source>
        <dbReference type="ARBA" id="ARBA00023277"/>
    </source>
</evidence>
<dbReference type="InterPro" id="IPR001701">
    <property type="entry name" value="Glyco_hydro_9"/>
</dbReference>
<evidence type="ECO:0000256" key="8">
    <source>
        <dbReference type="PROSITE-ProRule" id="PRU10059"/>
    </source>
</evidence>
<dbReference type="Proteomes" id="UP000324897">
    <property type="component" value="Chromosome 4"/>
</dbReference>
<evidence type="ECO:0000256" key="2">
    <source>
        <dbReference type="ARBA" id="ARBA00007072"/>
    </source>
</evidence>
<dbReference type="Gene3D" id="1.50.10.10">
    <property type="match status" value="1"/>
</dbReference>
<keyword evidence="4 9" id="KW-0136">Cellulose degradation</keyword>
<evidence type="ECO:0000256" key="9">
    <source>
        <dbReference type="RuleBase" id="RU361166"/>
    </source>
</evidence>
<evidence type="ECO:0000256" key="4">
    <source>
        <dbReference type="ARBA" id="ARBA00023001"/>
    </source>
</evidence>
<evidence type="ECO:0000256" key="6">
    <source>
        <dbReference type="ARBA" id="ARBA00023295"/>
    </source>
</evidence>